<sequence length="590" mass="66361">MPVPYGSVGDIISISLTVKDLVQALDDSRGSAAEYRDVIRELWTLDRVLLEVEQVSRNSEQTIELYALWVTTKRATDECRRSIETFLEKIKRYEKSLGEQTSPNTLRGVPMKIKWRLTQSDELAKFKAAINAHCSSLSMLLITANLNVAQLNAQRVREEHKAAEQLRKDAFQKQDGLLEVLQSSIDKNTEVIKSHAILIKDFMKLDWLRTLASDLKGLAGKIFFVNLATFRIISELRASLPSHLDRCLIQEPFLLEDAIGREAPVHLQFINSWDAFYAVLETRFRDLQGYNKVKRKEFVLQERATKRDISRAGPWEGSFLPGQRVDMSITFTETRHNVELSCPRCQTMNSNSSKQSTQCAACGMWFARVIELFDSDPPEILYRSRTARTTTAIKLNTPIGGLERVAKKSESLEHLVHGPKLHKQAEFASSAQKRSPEDSEAATQEEISRFKRVRMINRQSRDKNSSPKTNSAPLSQGTANQRLNENTSHPAEDSKITASASPSPPNFSTLLTREGRQINGAEEIVEQAELSSGCSSGAGSMNVNFDGGVIVENGRSYQNYKQEIYVLPIDEARILQTALNSPQRLLTIST</sequence>
<evidence type="ECO:0000313" key="5">
    <source>
        <dbReference type="Proteomes" id="UP000235786"/>
    </source>
</evidence>
<dbReference type="STRING" id="1149755.A0A2J6SE57"/>
<feature type="region of interest" description="Disordered" evidence="2">
    <location>
        <begin position="416"/>
        <end position="508"/>
    </location>
</feature>
<proteinExistence type="predicted"/>
<accession>A0A2J6SE57</accession>
<evidence type="ECO:0000259" key="3">
    <source>
        <dbReference type="Pfam" id="PF22893"/>
    </source>
</evidence>
<protein>
    <recommendedName>
        <fullName evidence="3">Ubiquitin-like domain-containing protein</fullName>
    </recommendedName>
</protein>
<feature type="coiled-coil region" evidence="1">
    <location>
        <begin position="146"/>
        <end position="173"/>
    </location>
</feature>
<gene>
    <name evidence="4" type="ORF">L207DRAFT_506013</name>
</gene>
<name>A0A2J6SE57_HYAVF</name>
<feature type="domain" description="Ubiquitin-like" evidence="3">
    <location>
        <begin position="250"/>
        <end position="331"/>
    </location>
</feature>
<dbReference type="Proteomes" id="UP000235786">
    <property type="component" value="Unassembled WGS sequence"/>
</dbReference>
<evidence type="ECO:0000313" key="4">
    <source>
        <dbReference type="EMBL" id="PMD49053.1"/>
    </source>
</evidence>
<dbReference type="PANTHER" id="PTHR38886:SF1">
    <property type="entry name" value="NACHT-NTPASE AND P-LOOP NTPASES N-TERMINAL DOMAIN-CONTAINING PROTEIN"/>
    <property type="match status" value="1"/>
</dbReference>
<organism evidence="4 5">
    <name type="scientific">Hyaloscypha variabilis (strain UAMH 11265 / GT02V1 / F)</name>
    <name type="common">Meliniomyces variabilis</name>
    <dbReference type="NCBI Taxonomy" id="1149755"/>
    <lineage>
        <taxon>Eukaryota</taxon>
        <taxon>Fungi</taxon>
        <taxon>Dikarya</taxon>
        <taxon>Ascomycota</taxon>
        <taxon>Pezizomycotina</taxon>
        <taxon>Leotiomycetes</taxon>
        <taxon>Helotiales</taxon>
        <taxon>Hyaloscyphaceae</taxon>
        <taxon>Hyaloscypha</taxon>
        <taxon>Hyaloscypha variabilis</taxon>
    </lineage>
</organism>
<evidence type="ECO:0000256" key="2">
    <source>
        <dbReference type="SAM" id="MobiDB-lite"/>
    </source>
</evidence>
<evidence type="ECO:0000256" key="1">
    <source>
        <dbReference type="SAM" id="Coils"/>
    </source>
</evidence>
<dbReference type="EMBL" id="KZ613937">
    <property type="protein sequence ID" value="PMD49053.1"/>
    <property type="molecule type" value="Genomic_DNA"/>
</dbReference>
<dbReference type="OrthoDB" id="3045089at2759"/>
<dbReference type="InterPro" id="IPR054464">
    <property type="entry name" value="ULD_fung"/>
</dbReference>
<feature type="compositionally biased region" description="Polar residues" evidence="2">
    <location>
        <begin position="466"/>
        <end position="489"/>
    </location>
</feature>
<dbReference type="AlphaFoldDB" id="A0A2J6SE57"/>
<dbReference type="PANTHER" id="PTHR38886">
    <property type="entry name" value="SESA DOMAIN-CONTAINING PROTEIN"/>
    <property type="match status" value="1"/>
</dbReference>
<dbReference type="Pfam" id="PF22893">
    <property type="entry name" value="ULD_2"/>
    <property type="match status" value="1"/>
</dbReference>
<reference evidence="4 5" key="1">
    <citation type="submission" date="2016-04" db="EMBL/GenBank/DDBJ databases">
        <title>A degradative enzymes factory behind the ericoid mycorrhizal symbiosis.</title>
        <authorList>
            <consortium name="DOE Joint Genome Institute"/>
            <person name="Martino E."/>
            <person name="Morin E."/>
            <person name="Grelet G."/>
            <person name="Kuo A."/>
            <person name="Kohler A."/>
            <person name="Daghino S."/>
            <person name="Barry K."/>
            <person name="Choi C."/>
            <person name="Cichocki N."/>
            <person name="Clum A."/>
            <person name="Copeland A."/>
            <person name="Hainaut M."/>
            <person name="Haridas S."/>
            <person name="Labutti K."/>
            <person name="Lindquist E."/>
            <person name="Lipzen A."/>
            <person name="Khouja H.-R."/>
            <person name="Murat C."/>
            <person name="Ohm R."/>
            <person name="Olson A."/>
            <person name="Spatafora J."/>
            <person name="Veneault-Fourrey C."/>
            <person name="Henrissat B."/>
            <person name="Grigoriev I."/>
            <person name="Martin F."/>
            <person name="Perotto S."/>
        </authorList>
    </citation>
    <scope>NUCLEOTIDE SEQUENCE [LARGE SCALE GENOMIC DNA]</scope>
    <source>
        <strain evidence="4 5">F</strain>
    </source>
</reference>
<keyword evidence="5" id="KW-1185">Reference proteome</keyword>
<keyword evidence="1" id="KW-0175">Coiled coil</keyword>
<feature type="compositionally biased region" description="Polar residues" evidence="2">
    <location>
        <begin position="496"/>
        <end position="508"/>
    </location>
</feature>